<dbReference type="EMBL" id="LT906555">
    <property type="protein sequence ID" value="SNW62942.1"/>
    <property type="molecule type" value="Genomic_DNA"/>
</dbReference>
<proteinExistence type="predicted"/>
<protein>
    <submittedName>
        <fullName evidence="1">Uncharacterized protein</fullName>
    </submittedName>
</protein>
<dbReference type="RefSeq" id="YP_009449244.1">
    <property type="nucleotide sequence ID" value="NC_036594.1"/>
</dbReference>
<dbReference type="Proteomes" id="UP000236316">
    <property type="component" value="Segment"/>
</dbReference>
<evidence type="ECO:0000313" key="2">
    <source>
        <dbReference type="Proteomes" id="UP000236316"/>
    </source>
</evidence>
<dbReference type="GeneID" id="35381695"/>
<accession>A0A2I2L5X1</accession>
<reference evidence="1" key="1">
    <citation type="submission" date="2017-08" db="EMBL/GenBank/DDBJ databases">
        <authorList>
            <consortium name="Urmite Genomes"/>
        </authorList>
    </citation>
    <scope>NUCLEOTIDE SEQUENCE [LARGE SCALE GENOMIC DNA]</scope>
    <source>
        <strain evidence="1">IHUMI-LCC2</strain>
    </source>
</reference>
<dbReference type="KEGG" id="vg:35381695"/>
<organism evidence="1">
    <name type="scientific">Orpheovirus IHUMI-LCC2</name>
    <dbReference type="NCBI Taxonomy" id="2023057"/>
    <lineage>
        <taxon>Viruses</taxon>
        <taxon>Varidnaviria</taxon>
        <taxon>Bamfordvirae</taxon>
        <taxon>Nucleocytoviricota</taxon>
        <taxon>Megaviricetes</taxon>
        <taxon>Pimascovirales</taxon>
        <taxon>Ocovirineae</taxon>
        <taxon>Orpheoviridae</taxon>
        <taxon>Alphaorpheovirus</taxon>
        <taxon>Alphaorpheovirus massiliense</taxon>
    </lineage>
</organism>
<gene>
    <name evidence="1" type="ORF">ORPV_1038</name>
</gene>
<keyword evidence="2" id="KW-1185">Reference proteome</keyword>
<evidence type="ECO:0000313" key="1">
    <source>
        <dbReference type="EMBL" id="SNW62942.1"/>
    </source>
</evidence>
<sequence>MELYNNNKTKFPEDNGKEKREDDYRREIICVILAHLSSTYSVMLTERTLDSTTERLRPDKIILIHSGIFEPPNLEQSNDICYMKIKMNERVEFKSSQSILNYVDDEDLIIFINIGDVFWYTIRKDLYNILEMGYKCSEGLSYCTLYHYRNCPVDAKTDMSSYDIKYDFSGCFCIGSILKDYFNPLTRKNIIERSGESDDDLSNEDYIFCKYYLPQAEGFIKKYSKPWIFNKGSPRIQTRLSHASHL</sequence>
<name>A0A2I2L5X1_9VIRU</name>